<feature type="domain" description="SWI/SNF and RSC complexes subunit Ssr4 N-terminal" evidence="2">
    <location>
        <begin position="24"/>
        <end position="148"/>
    </location>
</feature>
<feature type="compositionally biased region" description="Basic and acidic residues" evidence="1">
    <location>
        <begin position="222"/>
        <end position="233"/>
    </location>
</feature>
<dbReference type="Pfam" id="PF08549">
    <property type="entry name" value="SWI-SNF_Ssr4_N"/>
    <property type="match status" value="1"/>
</dbReference>
<dbReference type="AlphaFoldDB" id="A0A9P5Y9B6"/>
<evidence type="ECO:0000256" key="1">
    <source>
        <dbReference type="SAM" id="MobiDB-lite"/>
    </source>
</evidence>
<reference evidence="3" key="1">
    <citation type="submission" date="2020-11" db="EMBL/GenBank/DDBJ databases">
        <authorList>
            <consortium name="DOE Joint Genome Institute"/>
            <person name="Ahrendt S."/>
            <person name="Riley R."/>
            <person name="Andreopoulos W."/>
            <person name="Labutti K."/>
            <person name="Pangilinan J."/>
            <person name="Ruiz-Duenas F.J."/>
            <person name="Barrasa J.M."/>
            <person name="Sanchez-Garcia M."/>
            <person name="Camarero S."/>
            <person name="Miyauchi S."/>
            <person name="Serrano A."/>
            <person name="Linde D."/>
            <person name="Babiker R."/>
            <person name="Drula E."/>
            <person name="Ayuso-Fernandez I."/>
            <person name="Pacheco R."/>
            <person name="Padilla G."/>
            <person name="Ferreira P."/>
            <person name="Barriuso J."/>
            <person name="Kellner H."/>
            <person name="Castanera R."/>
            <person name="Alfaro M."/>
            <person name="Ramirez L."/>
            <person name="Pisabarro A.G."/>
            <person name="Kuo A."/>
            <person name="Tritt A."/>
            <person name="Lipzen A."/>
            <person name="He G."/>
            <person name="Yan M."/>
            <person name="Ng V."/>
            <person name="Cullen D."/>
            <person name="Martin F."/>
            <person name="Rosso M.-N."/>
            <person name="Henrissat B."/>
            <person name="Hibbett D."/>
            <person name="Martinez A.T."/>
            <person name="Grigoriev I.V."/>
        </authorList>
    </citation>
    <scope>NUCLEOTIDE SEQUENCE</scope>
    <source>
        <strain evidence="3">CBS 247.69</strain>
    </source>
</reference>
<organism evidence="3 4">
    <name type="scientific">Collybia nuda</name>
    <dbReference type="NCBI Taxonomy" id="64659"/>
    <lineage>
        <taxon>Eukaryota</taxon>
        <taxon>Fungi</taxon>
        <taxon>Dikarya</taxon>
        <taxon>Basidiomycota</taxon>
        <taxon>Agaricomycotina</taxon>
        <taxon>Agaricomycetes</taxon>
        <taxon>Agaricomycetidae</taxon>
        <taxon>Agaricales</taxon>
        <taxon>Tricholomatineae</taxon>
        <taxon>Clitocybaceae</taxon>
        <taxon>Collybia</taxon>
    </lineage>
</organism>
<dbReference type="GO" id="GO:0006338">
    <property type="term" value="P:chromatin remodeling"/>
    <property type="evidence" value="ECO:0007669"/>
    <property type="project" value="InterPro"/>
</dbReference>
<proteinExistence type="predicted"/>
<evidence type="ECO:0000259" key="2">
    <source>
        <dbReference type="Pfam" id="PF08549"/>
    </source>
</evidence>
<feature type="region of interest" description="Disordered" evidence="1">
    <location>
        <begin position="213"/>
        <end position="263"/>
    </location>
</feature>
<dbReference type="EMBL" id="MU150256">
    <property type="protein sequence ID" value="KAF9464186.1"/>
    <property type="molecule type" value="Genomic_DNA"/>
</dbReference>
<feature type="compositionally biased region" description="Acidic residues" evidence="1">
    <location>
        <begin position="247"/>
        <end position="256"/>
    </location>
</feature>
<dbReference type="InterPro" id="IPR013859">
    <property type="entry name" value="Ssr4_N"/>
</dbReference>
<gene>
    <name evidence="3" type="ORF">BDZ94DRAFT_1257211</name>
</gene>
<keyword evidence="4" id="KW-1185">Reference proteome</keyword>
<sequence length="353" mass="39763">MSNFQQSQQEGICLRYPENLGLHREISYENASAMLLRAVSMAQNVPFAWGFVDKPVEGQILLLFLPHQTPFPLDGIRFQDQEVKYTIPVGPNRELEVYEVKFGFIPGSSDTNAWRCRRRYRLVKGGNPQLVLVHYTQGPQTQIIPALMNQPVRSYPLRIPTEPSVYVVGEKMGQKVYPPGTGPMHGGPSAAPPMPPMPQPGMPMNFGQQQAMVGQQNNSMEMLERRREAERARARSGSTSGRPARPEDDDSSDETDQISTRTLALNRYRRNHDFMNEVFRHAGFGDKNIPPPPSPYSIFDRNEIDEKALKLQSEIEALKARDEVKKLAQSGLEPDPVRQVDISMESFSEGIAV</sequence>
<name>A0A9P5Y9B6_9AGAR</name>
<dbReference type="Proteomes" id="UP000807353">
    <property type="component" value="Unassembled WGS sequence"/>
</dbReference>
<dbReference type="OrthoDB" id="5321006at2759"/>
<comment type="caution">
    <text evidence="3">The sequence shown here is derived from an EMBL/GenBank/DDBJ whole genome shotgun (WGS) entry which is preliminary data.</text>
</comment>
<evidence type="ECO:0000313" key="4">
    <source>
        <dbReference type="Proteomes" id="UP000807353"/>
    </source>
</evidence>
<accession>A0A9P5Y9B6</accession>
<evidence type="ECO:0000313" key="3">
    <source>
        <dbReference type="EMBL" id="KAF9464186.1"/>
    </source>
</evidence>
<protein>
    <recommendedName>
        <fullName evidence="2">SWI/SNF and RSC complexes subunit Ssr4 N-terminal domain-containing protein</fullName>
    </recommendedName>
</protein>